<sequence length="334" mass="36063">MQDEAVIRRAEDARLGPPQVDGLLNLSPRVEPSRMFATELPAYPRLKPGFCATIDVDDTATGMMIRNPIRAIGSGQCEAAVRAFEESVLNGRATEAQELKMDNPLGGGEWEPFSVKGMATPYALLAQAYRNAYGAEDENFGAAAPLTRAHALLIGGVRKPKPMAMKADLTSRMITTPLRRLAISLISNGNGSRGHGHVSAARRVRHIGAGDPRRPVDERQVAAQHARRPAEPSAYRRDAAYRRSRTPVLRRRGRVAGRGRATVVSPSTVLSAFHGQDRAEQPRSIVVLVALAEGPRMLTRMVDGADIFAGDAGRVIILPVADREPPHLTPEGAS</sequence>
<dbReference type="AlphaFoldDB" id="A0A7L5BY63"/>
<gene>
    <name evidence="2" type="ORF">G5B40_15335</name>
</gene>
<proteinExistence type="predicted"/>
<dbReference type="KEGG" id="hdh:G5B40_15335"/>
<dbReference type="EMBL" id="CP049056">
    <property type="protein sequence ID" value="QIE56682.1"/>
    <property type="molecule type" value="Genomic_DNA"/>
</dbReference>
<reference evidence="2 3" key="1">
    <citation type="submission" date="2020-02" db="EMBL/GenBank/DDBJ databases">
        <title>complete genome sequence of Rhodobacteraceae bacterium.</title>
        <authorList>
            <person name="Park J."/>
            <person name="Kim Y.-S."/>
            <person name="Kim K.-H."/>
        </authorList>
    </citation>
    <scope>NUCLEOTIDE SEQUENCE [LARGE SCALE GENOMIC DNA]</scope>
    <source>
        <strain evidence="2 3">RR4-56</strain>
    </source>
</reference>
<organism evidence="2 3">
    <name type="scientific">Pikeienuella piscinae</name>
    <dbReference type="NCBI Taxonomy" id="2748098"/>
    <lineage>
        <taxon>Bacteria</taxon>
        <taxon>Pseudomonadati</taxon>
        <taxon>Pseudomonadota</taxon>
        <taxon>Alphaproteobacteria</taxon>
        <taxon>Rhodobacterales</taxon>
        <taxon>Paracoccaceae</taxon>
        <taxon>Pikeienuella</taxon>
    </lineage>
</organism>
<keyword evidence="3" id="KW-1185">Reference proteome</keyword>
<evidence type="ECO:0000256" key="1">
    <source>
        <dbReference type="SAM" id="MobiDB-lite"/>
    </source>
</evidence>
<dbReference type="RefSeq" id="WP_165100273.1">
    <property type="nucleotide sequence ID" value="NZ_CP049056.1"/>
</dbReference>
<evidence type="ECO:0000313" key="2">
    <source>
        <dbReference type="EMBL" id="QIE56682.1"/>
    </source>
</evidence>
<feature type="compositionally biased region" description="Basic and acidic residues" evidence="1">
    <location>
        <begin position="228"/>
        <end position="241"/>
    </location>
</feature>
<feature type="compositionally biased region" description="Basic and acidic residues" evidence="1">
    <location>
        <begin position="211"/>
        <end position="220"/>
    </location>
</feature>
<dbReference type="Gene3D" id="3.40.47.10">
    <property type="match status" value="1"/>
</dbReference>
<feature type="region of interest" description="Disordered" evidence="1">
    <location>
        <begin position="209"/>
        <end position="243"/>
    </location>
</feature>
<name>A0A7L5BY63_9RHOB</name>
<evidence type="ECO:0000313" key="3">
    <source>
        <dbReference type="Proteomes" id="UP000503336"/>
    </source>
</evidence>
<dbReference type="InterPro" id="IPR016039">
    <property type="entry name" value="Thiolase-like"/>
</dbReference>
<accession>A0A7L5BY63</accession>
<dbReference type="Proteomes" id="UP000503336">
    <property type="component" value="Chromosome"/>
</dbReference>
<dbReference type="GO" id="GO:0016746">
    <property type="term" value="F:acyltransferase activity"/>
    <property type="evidence" value="ECO:0007669"/>
    <property type="project" value="InterPro"/>
</dbReference>
<protein>
    <submittedName>
        <fullName evidence="2">Uncharacterized protein</fullName>
    </submittedName>
</protein>